<keyword evidence="2" id="KW-1185">Reference proteome</keyword>
<name>A0A077ZVU1_STYLE</name>
<dbReference type="EMBL" id="CCKQ01002274">
    <property type="protein sequence ID" value="CDW73365.1"/>
    <property type="molecule type" value="Genomic_DNA"/>
</dbReference>
<dbReference type="InParanoid" id="A0A077ZVU1"/>
<organism evidence="1 2">
    <name type="scientific">Stylonychia lemnae</name>
    <name type="common">Ciliate</name>
    <dbReference type="NCBI Taxonomy" id="5949"/>
    <lineage>
        <taxon>Eukaryota</taxon>
        <taxon>Sar</taxon>
        <taxon>Alveolata</taxon>
        <taxon>Ciliophora</taxon>
        <taxon>Intramacronucleata</taxon>
        <taxon>Spirotrichea</taxon>
        <taxon>Stichotrichia</taxon>
        <taxon>Sporadotrichida</taxon>
        <taxon>Oxytrichidae</taxon>
        <taxon>Stylonychinae</taxon>
        <taxon>Stylonychia</taxon>
    </lineage>
</organism>
<accession>A0A077ZVU1</accession>
<dbReference type="Proteomes" id="UP000039865">
    <property type="component" value="Unassembled WGS sequence"/>
</dbReference>
<gene>
    <name evidence="1" type="primary">Contig2839.g3047</name>
    <name evidence="1" type="ORF">STYLEM_2341</name>
</gene>
<dbReference type="OrthoDB" id="672793at2759"/>
<evidence type="ECO:0000313" key="2">
    <source>
        <dbReference type="Proteomes" id="UP000039865"/>
    </source>
</evidence>
<dbReference type="Pfam" id="PF11969">
    <property type="entry name" value="DcpS_C"/>
    <property type="match status" value="1"/>
</dbReference>
<protein>
    <submittedName>
        <fullName evidence="1">Histidine triad family protein</fullName>
    </submittedName>
</protein>
<dbReference type="SUPFAM" id="SSF54197">
    <property type="entry name" value="HIT-like"/>
    <property type="match status" value="1"/>
</dbReference>
<evidence type="ECO:0000313" key="1">
    <source>
        <dbReference type="EMBL" id="CDW73365.1"/>
    </source>
</evidence>
<sequence length="158" mass="18839">MVEKSIKTQGDVLFTSEDLDLKKTIEYKIEGVEQQLYQPDAQYHYQMISKWHIKNISKLKYNDDLDFDLVKYLKTRGLSLMKEWHPTEVQNGQIMLGFHKPMFTSQNHLHMHCIVGKKKFIAPFQFNKITTTKVDDLFQQFQKQRVKIEIKDRTNSKL</sequence>
<dbReference type="InterPro" id="IPR036265">
    <property type="entry name" value="HIT-like_sf"/>
</dbReference>
<dbReference type="AlphaFoldDB" id="A0A077ZVU1"/>
<dbReference type="Gene3D" id="3.30.428.10">
    <property type="entry name" value="HIT-like"/>
    <property type="match status" value="1"/>
</dbReference>
<reference evidence="1 2" key="1">
    <citation type="submission" date="2014-06" db="EMBL/GenBank/DDBJ databases">
        <authorList>
            <person name="Swart Estienne"/>
        </authorList>
    </citation>
    <scope>NUCLEOTIDE SEQUENCE [LARGE SCALE GENOMIC DNA]</scope>
    <source>
        <strain evidence="1 2">130c</strain>
    </source>
</reference>
<proteinExistence type="predicted"/>